<reference evidence="2 3" key="1">
    <citation type="journal article" date="2015" name="Genome Biol.">
        <title>Comparative genomics of Steinernema reveals deeply conserved gene regulatory networks.</title>
        <authorList>
            <person name="Dillman A.R."/>
            <person name="Macchietto M."/>
            <person name="Porter C.F."/>
            <person name="Rogers A."/>
            <person name="Williams B."/>
            <person name="Antoshechkin I."/>
            <person name="Lee M.M."/>
            <person name="Goodwin Z."/>
            <person name="Lu X."/>
            <person name="Lewis E.E."/>
            <person name="Goodrich-Blair H."/>
            <person name="Stock S.P."/>
            <person name="Adams B.J."/>
            <person name="Sternberg P.W."/>
            <person name="Mortazavi A."/>
        </authorList>
    </citation>
    <scope>NUCLEOTIDE SEQUENCE [LARGE SCALE GENOMIC DNA]</scope>
    <source>
        <strain evidence="2 3">ALL</strain>
    </source>
</reference>
<evidence type="ECO:0000256" key="1">
    <source>
        <dbReference type="SAM" id="MobiDB-lite"/>
    </source>
</evidence>
<dbReference type="Proteomes" id="UP000298663">
    <property type="component" value="Unassembled WGS sequence"/>
</dbReference>
<evidence type="ECO:0000313" key="3">
    <source>
        <dbReference type="Proteomes" id="UP000298663"/>
    </source>
</evidence>
<name>A0A4U5M911_STECR</name>
<feature type="compositionally biased region" description="Basic and acidic residues" evidence="1">
    <location>
        <begin position="55"/>
        <end position="72"/>
    </location>
</feature>
<feature type="compositionally biased region" description="Basic and acidic residues" evidence="1">
    <location>
        <begin position="10"/>
        <end position="33"/>
    </location>
</feature>
<comment type="caution">
    <text evidence="2">The sequence shown here is derived from an EMBL/GenBank/DDBJ whole genome shotgun (WGS) entry which is preliminary data.</text>
</comment>
<proteinExistence type="predicted"/>
<organism evidence="2 3">
    <name type="scientific">Steinernema carpocapsae</name>
    <name type="common">Entomopathogenic nematode</name>
    <dbReference type="NCBI Taxonomy" id="34508"/>
    <lineage>
        <taxon>Eukaryota</taxon>
        <taxon>Metazoa</taxon>
        <taxon>Ecdysozoa</taxon>
        <taxon>Nematoda</taxon>
        <taxon>Chromadorea</taxon>
        <taxon>Rhabditida</taxon>
        <taxon>Tylenchina</taxon>
        <taxon>Panagrolaimomorpha</taxon>
        <taxon>Strongyloidoidea</taxon>
        <taxon>Steinernematidae</taxon>
        <taxon>Steinernema</taxon>
    </lineage>
</organism>
<evidence type="ECO:0000313" key="2">
    <source>
        <dbReference type="EMBL" id="TKR65479.1"/>
    </source>
</evidence>
<reference evidence="2 3" key="2">
    <citation type="journal article" date="2019" name="G3 (Bethesda)">
        <title>Hybrid Assembly of the Genome of the Entomopathogenic Nematode Steinernema carpocapsae Identifies the X-Chromosome.</title>
        <authorList>
            <person name="Serra L."/>
            <person name="Macchietto M."/>
            <person name="Macias-Munoz A."/>
            <person name="McGill C.J."/>
            <person name="Rodriguez I.M."/>
            <person name="Rodriguez B."/>
            <person name="Murad R."/>
            <person name="Mortazavi A."/>
        </authorList>
    </citation>
    <scope>NUCLEOTIDE SEQUENCE [LARGE SCALE GENOMIC DNA]</scope>
    <source>
        <strain evidence="2 3">ALL</strain>
    </source>
</reference>
<feature type="region of interest" description="Disordered" evidence="1">
    <location>
        <begin position="1"/>
        <end position="78"/>
    </location>
</feature>
<keyword evidence="3" id="KW-1185">Reference proteome</keyword>
<protein>
    <submittedName>
        <fullName evidence="2">Uncharacterized protein</fullName>
    </submittedName>
</protein>
<dbReference type="EMBL" id="AZBU02000009">
    <property type="protein sequence ID" value="TKR65479.1"/>
    <property type="molecule type" value="Genomic_DNA"/>
</dbReference>
<dbReference type="AlphaFoldDB" id="A0A4U5M911"/>
<accession>A0A4U5M911</accession>
<sequence>MTVRFQFGTEPKKPNLVKEKPFSSKPCDFRSRTSENLGKQQKPFEIQKLCLFERNGTERRNRTERTKPKEPNRTAISD</sequence>
<gene>
    <name evidence="2" type="ORF">L596_025878</name>
</gene>